<reference evidence="1" key="2">
    <citation type="submission" date="2025-09" db="UniProtKB">
        <authorList>
            <consortium name="Ensembl"/>
        </authorList>
    </citation>
    <scope>IDENTIFICATION</scope>
</reference>
<dbReference type="Proteomes" id="UP000694388">
    <property type="component" value="Unplaced"/>
</dbReference>
<proteinExistence type="predicted"/>
<dbReference type="AlphaFoldDB" id="A0A8C4Q7M2"/>
<evidence type="ECO:0000313" key="1">
    <source>
        <dbReference type="Ensembl" id="ENSEBUP00000010895.1"/>
    </source>
</evidence>
<reference evidence="1" key="1">
    <citation type="submission" date="2025-08" db="UniProtKB">
        <authorList>
            <consortium name="Ensembl"/>
        </authorList>
    </citation>
    <scope>IDENTIFICATION</scope>
</reference>
<evidence type="ECO:0000313" key="2">
    <source>
        <dbReference type="Proteomes" id="UP000694388"/>
    </source>
</evidence>
<dbReference type="GeneTree" id="ENSGT00940000182396"/>
<accession>A0A8C4Q7M2</accession>
<keyword evidence="2" id="KW-1185">Reference proteome</keyword>
<protein>
    <submittedName>
        <fullName evidence="1">Uncharacterized protein</fullName>
    </submittedName>
</protein>
<dbReference type="Ensembl" id="ENSEBUT00000011451.1">
    <property type="protein sequence ID" value="ENSEBUP00000010895.1"/>
    <property type="gene ID" value="ENSEBUG00000007006.1"/>
</dbReference>
<name>A0A8C4Q7M2_EPTBU</name>
<sequence length="86" mass="9716">MTNFCLWTVGGGIESNKMESMDEQALGVAVKRVAAMLQRPDQLDKLDQYRKREARKKASVEARLKVSTELATTFIFIITTGKFIFS</sequence>
<organism evidence="1 2">
    <name type="scientific">Eptatretus burgeri</name>
    <name type="common">Inshore hagfish</name>
    <dbReference type="NCBI Taxonomy" id="7764"/>
    <lineage>
        <taxon>Eukaryota</taxon>
        <taxon>Metazoa</taxon>
        <taxon>Chordata</taxon>
        <taxon>Craniata</taxon>
        <taxon>Vertebrata</taxon>
        <taxon>Cyclostomata</taxon>
        <taxon>Myxini</taxon>
        <taxon>Myxiniformes</taxon>
        <taxon>Myxinidae</taxon>
        <taxon>Eptatretinae</taxon>
        <taxon>Eptatretus</taxon>
    </lineage>
</organism>